<evidence type="ECO:0000313" key="8">
    <source>
        <dbReference type="Proteomes" id="UP000019140"/>
    </source>
</evidence>
<evidence type="ECO:0000256" key="2">
    <source>
        <dbReference type="ARBA" id="ARBA00022517"/>
    </source>
</evidence>
<keyword evidence="2 5" id="KW-0690">Ribosome biogenesis</keyword>
<organism evidence="7 8">
    <name type="scientific">Candidatus Entotheonella gemina</name>
    <dbReference type="NCBI Taxonomy" id="1429439"/>
    <lineage>
        <taxon>Bacteria</taxon>
        <taxon>Pseudomonadati</taxon>
        <taxon>Nitrospinota/Tectimicrobiota group</taxon>
        <taxon>Candidatus Tectimicrobiota</taxon>
        <taxon>Candidatus Entotheonellia</taxon>
        <taxon>Candidatus Entotheonellales</taxon>
        <taxon>Candidatus Entotheonellaceae</taxon>
        <taxon>Candidatus Entotheonella</taxon>
    </lineage>
</organism>
<comment type="subcellular location">
    <subcellularLocation>
        <location evidence="5">Cytoplasm</location>
    </subcellularLocation>
</comment>
<evidence type="ECO:0000256" key="1">
    <source>
        <dbReference type="ARBA" id="ARBA00022490"/>
    </source>
</evidence>
<dbReference type="InterPro" id="IPR037027">
    <property type="entry name" value="YqgF/RNaseH-like_dom_sf"/>
</dbReference>
<dbReference type="HAMAP" id="MF_00651">
    <property type="entry name" value="Nuclease_YqgF"/>
    <property type="match status" value="1"/>
</dbReference>
<dbReference type="PANTHER" id="PTHR33317">
    <property type="entry name" value="POLYNUCLEOTIDYL TRANSFERASE, RIBONUCLEASE H-LIKE SUPERFAMILY PROTEIN"/>
    <property type="match status" value="1"/>
</dbReference>
<reference evidence="7 8" key="1">
    <citation type="journal article" date="2014" name="Nature">
        <title>An environmental bacterial taxon with a large and distinct metabolic repertoire.</title>
        <authorList>
            <person name="Wilson M.C."/>
            <person name="Mori T."/>
            <person name="Ruckert C."/>
            <person name="Uria A.R."/>
            <person name="Helf M.J."/>
            <person name="Takada K."/>
            <person name="Gernert C."/>
            <person name="Steffens U.A."/>
            <person name="Heycke N."/>
            <person name="Schmitt S."/>
            <person name="Rinke C."/>
            <person name="Helfrich E.J."/>
            <person name="Brachmann A.O."/>
            <person name="Gurgui C."/>
            <person name="Wakimoto T."/>
            <person name="Kracht M."/>
            <person name="Crusemann M."/>
            <person name="Hentschel U."/>
            <person name="Abe I."/>
            <person name="Matsunaga S."/>
            <person name="Kalinowski J."/>
            <person name="Takeyama H."/>
            <person name="Piel J."/>
        </authorList>
    </citation>
    <scope>NUCLEOTIDE SEQUENCE [LARGE SCALE GENOMIC DNA]</scope>
    <source>
        <strain evidence="8">TSY2</strain>
    </source>
</reference>
<dbReference type="GO" id="GO:0004518">
    <property type="term" value="F:nuclease activity"/>
    <property type="evidence" value="ECO:0007669"/>
    <property type="project" value="UniProtKB-KW"/>
</dbReference>
<evidence type="ECO:0000256" key="3">
    <source>
        <dbReference type="ARBA" id="ARBA00022722"/>
    </source>
</evidence>
<keyword evidence="4 5" id="KW-0378">Hydrolase</keyword>
<accession>W4MCD1</accession>
<dbReference type="GO" id="GO:0016788">
    <property type="term" value="F:hydrolase activity, acting on ester bonds"/>
    <property type="evidence" value="ECO:0007669"/>
    <property type="project" value="UniProtKB-UniRule"/>
</dbReference>
<dbReference type="Pfam" id="PF03652">
    <property type="entry name" value="RuvX"/>
    <property type="match status" value="1"/>
</dbReference>
<evidence type="ECO:0000256" key="4">
    <source>
        <dbReference type="ARBA" id="ARBA00022801"/>
    </source>
</evidence>
<gene>
    <name evidence="7" type="ORF">ETSY2_07830</name>
</gene>
<keyword evidence="3 5" id="KW-0540">Nuclease</keyword>
<dbReference type="GO" id="GO:0000967">
    <property type="term" value="P:rRNA 5'-end processing"/>
    <property type="evidence" value="ECO:0007669"/>
    <property type="project" value="UniProtKB-UniRule"/>
</dbReference>
<proteinExistence type="inferred from homology"/>
<comment type="function">
    <text evidence="5">Could be a nuclease involved in processing of the 5'-end of pre-16S rRNA.</text>
</comment>
<dbReference type="AlphaFoldDB" id="W4MCD1"/>
<keyword evidence="1 5" id="KW-0963">Cytoplasm</keyword>
<dbReference type="HOGENOM" id="CLU_098240_2_0_7"/>
<evidence type="ECO:0000313" key="7">
    <source>
        <dbReference type="EMBL" id="ETX08014.1"/>
    </source>
</evidence>
<dbReference type="GO" id="GO:0005829">
    <property type="term" value="C:cytosol"/>
    <property type="evidence" value="ECO:0007669"/>
    <property type="project" value="TreeGrafter"/>
</dbReference>
<dbReference type="EC" id="3.1.-.-" evidence="5"/>
<dbReference type="NCBIfam" id="TIGR00250">
    <property type="entry name" value="RNAse_H_YqgF"/>
    <property type="match status" value="1"/>
</dbReference>
<name>W4MCD1_9BACT</name>
<dbReference type="SMART" id="SM00732">
    <property type="entry name" value="YqgFc"/>
    <property type="match status" value="1"/>
</dbReference>
<comment type="similarity">
    <text evidence="5">Belongs to the YqgF HJR family.</text>
</comment>
<dbReference type="CDD" id="cd16964">
    <property type="entry name" value="YqgF"/>
    <property type="match status" value="1"/>
</dbReference>
<dbReference type="InterPro" id="IPR005227">
    <property type="entry name" value="YqgF"/>
</dbReference>
<dbReference type="EMBL" id="AZHX01000319">
    <property type="protein sequence ID" value="ETX08014.1"/>
    <property type="molecule type" value="Genomic_DNA"/>
</dbReference>
<protein>
    <recommendedName>
        <fullName evidence="5">Putative pre-16S rRNA nuclease</fullName>
        <ecNumber evidence="5">3.1.-.-</ecNumber>
    </recommendedName>
</protein>
<comment type="caution">
    <text evidence="7">The sequence shown here is derived from an EMBL/GenBank/DDBJ whole genome shotgun (WGS) entry which is preliminary data.</text>
</comment>
<dbReference type="Proteomes" id="UP000019140">
    <property type="component" value="Unassembled WGS sequence"/>
</dbReference>
<dbReference type="SUPFAM" id="SSF53098">
    <property type="entry name" value="Ribonuclease H-like"/>
    <property type="match status" value="1"/>
</dbReference>
<dbReference type="InterPro" id="IPR006641">
    <property type="entry name" value="YqgF/RNaseH-like_dom"/>
</dbReference>
<dbReference type="Gene3D" id="3.30.420.140">
    <property type="entry name" value="YqgF/RNase H-like domain"/>
    <property type="match status" value="1"/>
</dbReference>
<feature type="domain" description="YqgF/RNase H-like" evidence="6">
    <location>
        <begin position="1"/>
        <end position="101"/>
    </location>
</feature>
<evidence type="ECO:0000256" key="5">
    <source>
        <dbReference type="HAMAP-Rule" id="MF_00651"/>
    </source>
</evidence>
<evidence type="ECO:0000259" key="6">
    <source>
        <dbReference type="SMART" id="SM00732"/>
    </source>
</evidence>
<dbReference type="PANTHER" id="PTHR33317:SF4">
    <property type="entry name" value="POLYNUCLEOTIDYL TRANSFERASE, RIBONUCLEASE H-LIKE SUPERFAMILY PROTEIN"/>
    <property type="match status" value="1"/>
</dbReference>
<dbReference type="InterPro" id="IPR012337">
    <property type="entry name" value="RNaseH-like_sf"/>
</dbReference>
<sequence>MRRLGLDLGDKRIGIAISDELGITAQGLQTLVRRNLQTDMAALQGLIDTHGVTEIVIGMPRNMDGSYGERAAVTEQFMEALEAACQLPCIPWDERLTSRQADRVLRAAGQHRRQPKSVRDRMAAQLILQSYMDYQRIRADRARSEL</sequence>
<keyword evidence="8" id="KW-1185">Reference proteome</keyword>